<evidence type="ECO:0000256" key="1">
    <source>
        <dbReference type="ARBA" id="ARBA00023054"/>
    </source>
</evidence>
<dbReference type="InterPro" id="IPR009252">
    <property type="entry name" value="Cell_div_ZapB"/>
</dbReference>
<dbReference type="GO" id="GO:0043093">
    <property type="term" value="P:FtsZ-dependent cytokinesis"/>
    <property type="evidence" value="ECO:0007669"/>
    <property type="project" value="InterPro"/>
</dbReference>
<evidence type="ECO:0000313" key="4">
    <source>
        <dbReference type="EMBL" id="UPU36988.1"/>
    </source>
</evidence>
<dbReference type="AlphaFoldDB" id="A0A6V8N3L6"/>
<gene>
    <name evidence="3" type="ORF">GMPD_41520</name>
    <name evidence="4" type="ORF">M1B72_04565</name>
</gene>
<feature type="coiled-coil region" evidence="2">
    <location>
        <begin position="6"/>
        <end position="47"/>
    </location>
</feature>
<dbReference type="EMBL" id="BLXY01000019">
    <property type="protein sequence ID" value="GFO66233.1"/>
    <property type="molecule type" value="Genomic_DNA"/>
</dbReference>
<proteinExistence type="predicted"/>
<dbReference type="Gene3D" id="1.20.5.340">
    <property type="match status" value="1"/>
</dbReference>
<keyword evidence="6" id="KW-1185">Reference proteome</keyword>
<sequence length="58" mass="6694">MSDELFNELEGRLNSLINVVGELKLENDRLKNENSRLHEERVGFKARIDAILKKLEGV</sequence>
<evidence type="ECO:0000313" key="5">
    <source>
        <dbReference type="Proteomes" id="UP000568888"/>
    </source>
</evidence>
<accession>A0A6V8N3L6</accession>
<dbReference type="GO" id="GO:0005737">
    <property type="term" value="C:cytoplasm"/>
    <property type="evidence" value="ECO:0007669"/>
    <property type="project" value="InterPro"/>
</dbReference>
<evidence type="ECO:0000313" key="6">
    <source>
        <dbReference type="Proteomes" id="UP000831485"/>
    </source>
</evidence>
<keyword evidence="4" id="KW-0132">Cell division</keyword>
<dbReference type="RefSeq" id="WP_183351015.1">
    <property type="nucleotide sequence ID" value="NZ_BLXY01000019.1"/>
</dbReference>
<dbReference type="Proteomes" id="UP000568888">
    <property type="component" value="Unassembled WGS sequence"/>
</dbReference>
<reference evidence="5" key="1">
    <citation type="submission" date="2020-06" db="EMBL/GenBank/DDBJ databases">
        <title>Draft genomic sequecing of Geomonas sp. Red736.</title>
        <authorList>
            <person name="Itoh H."/>
            <person name="Xu Z.X."/>
            <person name="Ushijima N."/>
            <person name="Masuda Y."/>
            <person name="Shiratori Y."/>
            <person name="Senoo K."/>
        </authorList>
    </citation>
    <scope>NUCLEOTIDE SEQUENCE [LARGE SCALE GENOMIC DNA]</scope>
    <source>
        <strain evidence="5">Red736</strain>
    </source>
</reference>
<dbReference type="GO" id="GO:0090529">
    <property type="term" value="P:cell septum assembly"/>
    <property type="evidence" value="ECO:0007669"/>
    <property type="project" value="InterPro"/>
</dbReference>
<keyword evidence="4" id="KW-0131">Cell cycle</keyword>
<evidence type="ECO:0000256" key="2">
    <source>
        <dbReference type="SAM" id="Coils"/>
    </source>
</evidence>
<reference evidence="4" key="3">
    <citation type="submission" date="2022-04" db="EMBL/GenBank/DDBJ databases">
        <authorList>
            <person name="Liu G."/>
        </authorList>
    </citation>
    <scope>NUCLEOTIDE SEQUENCE</scope>
    <source>
        <strain evidence="4">RG22</strain>
    </source>
</reference>
<evidence type="ECO:0000313" key="3">
    <source>
        <dbReference type="EMBL" id="GFO66233.1"/>
    </source>
</evidence>
<protein>
    <submittedName>
        <fullName evidence="4">Cell division protein ZapB</fullName>
    </submittedName>
</protein>
<name>A0A6V8N3L6_9BACT</name>
<keyword evidence="1 2" id="KW-0175">Coiled coil</keyword>
<dbReference type="Pfam" id="PF06005">
    <property type="entry name" value="ZapB"/>
    <property type="match status" value="1"/>
</dbReference>
<dbReference type="Proteomes" id="UP000831485">
    <property type="component" value="Chromosome"/>
</dbReference>
<dbReference type="EMBL" id="CP096574">
    <property type="protein sequence ID" value="UPU36988.1"/>
    <property type="molecule type" value="Genomic_DNA"/>
</dbReference>
<reference evidence="3" key="2">
    <citation type="journal article" date="2021" name="Int. J. Syst. Evol. Microbiol.">
        <title>Geomonas silvestris sp. nov., Geomonas paludis sp. nov. and Geomonas limicola sp. nov., isolated from terrestrial environments, and emended description of the genus Geomonas.</title>
        <authorList>
            <person name="Itoh H."/>
            <person name="Xu Z."/>
            <person name="Masuda Y."/>
            <person name="Ushijima N."/>
            <person name="Hayakawa C."/>
            <person name="Shiratori Y."/>
            <person name="Senoo K."/>
        </authorList>
    </citation>
    <scope>NUCLEOTIDE SEQUENCE</scope>
    <source>
        <strain evidence="3">Red736</strain>
    </source>
</reference>
<organism evidence="3 5">
    <name type="scientific">Geomonas paludis</name>
    <dbReference type="NCBI Taxonomy" id="2740185"/>
    <lineage>
        <taxon>Bacteria</taxon>
        <taxon>Pseudomonadati</taxon>
        <taxon>Thermodesulfobacteriota</taxon>
        <taxon>Desulfuromonadia</taxon>
        <taxon>Geobacterales</taxon>
        <taxon>Geobacteraceae</taxon>
        <taxon>Geomonas</taxon>
    </lineage>
</organism>